<gene>
    <name evidence="1" type="ORF">L9059_00155</name>
</gene>
<dbReference type="PROSITE" id="PS51257">
    <property type="entry name" value="PROKAR_LIPOPROTEIN"/>
    <property type="match status" value="1"/>
</dbReference>
<dbReference type="RefSeq" id="WP_247285377.1">
    <property type="nucleotide sequence ID" value="NZ_JAKNRW010000001.1"/>
</dbReference>
<evidence type="ECO:0000313" key="1">
    <source>
        <dbReference type="EMBL" id="MCK1788624.1"/>
    </source>
</evidence>
<proteinExistence type="predicted"/>
<protein>
    <recommendedName>
        <fullName evidence="3">Lipoprotein</fullName>
    </recommendedName>
</protein>
<evidence type="ECO:0008006" key="3">
    <source>
        <dbReference type="Google" id="ProtNLM"/>
    </source>
</evidence>
<dbReference type="EMBL" id="JAKNRW010000001">
    <property type="protein sequence ID" value="MCK1788624.1"/>
    <property type="molecule type" value="Genomic_DNA"/>
</dbReference>
<reference evidence="1 2" key="1">
    <citation type="submission" date="2022-02" db="EMBL/GenBank/DDBJ databases">
        <title>Comparative genomics of the first Antarctic Pseudomonas spp. capable of biotransforming 2,4,6-Trinitrotoluene.</title>
        <authorList>
            <person name="Cabrera M.A."/>
            <person name="Marquez S.L."/>
            <person name="Perez-Donoso J.M."/>
        </authorList>
    </citation>
    <scope>NUCLEOTIDE SEQUENCE [LARGE SCALE GENOMIC DNA]</scope>
    <source>
        <strain evidence="1 2">TNT19</strain>
    </source>
</reference>
<accession>A0ABT0ESM9</accession>
<sequence length="104" mass="11664">MKRIAILCLPLLLTGCGDSIHGAYQAAIQYSDELPRPVGLAVIQKDRFVADGRTVMVAEWKRDGDTYTAVDSDNKRIAQLVRNEDGDLVQTLPMSRVVYHKYEL</sequence>
<dbReference type="Proteomes" id="UP001299876">
    <property type="component" value="Unassembled WGS sequence"/>
</dbReference>
<name>A0ABT0ESM9_9PSED</name>
<evidence type="ECO:0000313" key="2">
    <source>
        <dbReference type="Proteomes" id="UP001299876"/>
    </source>
</evidence>
<comment type="caution">
    <text evidence="1">The sequence shown here is derived from an EMBL/GenBank/DDBJ whole genome shotgun (WGS) entry which is preliminary data.</text>
</comment>
<keyword evidence="2" id="KW-1185">Reference proteome</keyword>
<organism evidence="1 2">
    <name type="scientific">Pseudomonas violetae</name>
    <dbReference type="NCBI Taxonomy" id="2915813"/>
    <lineage>
        <taxon>Bacteria</taxon>
        <taxon>Pseudomonadati</taxon>
        <taxon>Pseudomonadota</taxon>
        <taxon>Gammaproteobacteria</taxon>
        <taxon>Pseudomonadales</taxon>
        <taxon>Pseudomonadaceae</taxon>
        <taxon>Pseudomonas</taxon>
    </lineage>
</organism>